<dbReference type="InParanoid" id="E8MYK7"/>
<dbReference type="HOGENOM" id="CLU_015237_4_0_0"/>
<keyword evidence="4" id="KW-0677">Repeat</keyword>
<evidence type="ECO:0000256" key="2">
    <source>
        <dbReference type="ARBA" id="ARBA00006337"/>
    </source>
</evidence>
<dbReference type="InterPro" id="IPR044751">
    <property type="entry name" value="Ion_transp-like_CBS"/>
</dbReference>
<evidence type="ECO:0000256" key="3">
    <source>
        <dbReference type="ARBA" id="ARBA00022692"/>
    </source>
</evidence>
<comment type="subcellular location">
    <subcellularLocation>
        <location evidence="1">Membrane</location>
        <topology evidence="1">Multi-pass membrane protein</topology>
    </subcellularLocation>
</comment>
<evidence type="ECO:0000259" key="12">
    <source>
        <dbReference type="PROSITE" id="PS51846"/>
    </source>
</evidence>
<dbReference type="Pfam" id="PF03471">
    <property type="entry name" value="CorC_HlyC"/>
    <property type="match status" value="1"/>
</dbReference>
<evidence type="ECO:0000313" key="13">
    <source>
        <dbReference type="EMBL" id="BAJ64343.1"/>
    </source>
</evidence>
<feature type="domain" description="CBS" evidence="11">
    <location>
        <begin position="281"/>
        <end position="337"/>
    </location>
</feature>
<dbReference type="PROSITE" id="PS51846">
    <property type="entry name" value="CNNM"/>
    <property type="match status" value="1"/>
</dbReference>
<dbReference type="Gene3D" id="3.30.465.10">
    <property type="match status" value="1"/>
</dbReference>
<dbReference type="RefSeq" id="WP_013560710.1">
    <property type="nucleotide sequence ID" value="NC_014960.1"/>
</dbReference>
<dbReference type="SUPFAM" id="SSF56176">
    <property type="entry name" value="FAD-binding/transporter-associated domain-like"/>
    <property type="match status" value="1"/>
</dbReference>
<accession>E8MYK7</accession>
<dbReference type="SUPFAM" id="SSF54631">
    <property type="entry name" value="CBS-domain pair"/>
    <property type="match status" value="1"/>
</dbReference>
<dbReference type="PANTHER" id="PTHR22777:SF17">
    <property type="entry name" value="UPF0053 PROTEIN SLL0260"/>
    <property type="match status" value="1"/>
</dbReference>
<dbReference type="InterPro" id="IPR036318">
    <property type="entry name" value="FAD-bd_PCMH-like_sf"/>
</dbReference>
<dbReference type="PROSITE" id="PS51371">
    <property type="entry name" value="CBS"/>
    <property type="match status" value="1"/>
</dbReference>
<dbReference type="AlphaFoldDB" id="E8MYK7"/>
<name>E8MYK7_ANATU</name>
<dbReference type="Pfam" id="PF00571">
    <property type="entry name" value="CBS"/>
    <property type="match status" value="1"/>
</dbReference>
<dbReference type="InterPro" id="IPR046342">
    <property type="entry name" value="CBS_dom_sf"/>
</dbReference>
<evidence type="ECO:0000256" key="10">
    <source>
        <dbReference type="SAM" id="Phobius"/>
    </source>
</evidence>
<dbReference type="eggNOG" id="COG1253">
    <property type="taxonomic scope" value="Bacteria"/>
</dbReference>
<dbReference type="InterPro" id="IPR016169">
    <property type="entry name" value="FAD-bd_PCMH_sub2"/>
</dbReference>
<dbReference type="EMBL" id="AP012029">
    <property type="protein sequence ID" value="BAJ64343.1"/>
    <property type="molecule type" value="Genomic_DNA"/>
</dbReference>
<dbReference type="KEGG" id="atm:ANT_23170"/>
<evidence type="ECO:0000256" key="6">
    <source>
        <dbReference type="ARBA" id="ARBA00023122"/>
    </source>
</evidence>
<feature type="transmembrane region" description="Helical" evidence="10">
    <location>
        <begin position="6"/>
        <end position="27"/>
    </location>
</feature>
<evidence type="ECO:0000256" key="7">
    <source>
        <dbReference type="ARBA" id="ARBA00023136"/>
    </source>
</evidence>
<dbReference type="SMART" id="SM01091">
    <property type="entry name" value="CorC_HlyC"/>
    <property type="match status" value="1"/>
</dbReference>
<gene>
    <name evidence="13" type="ordered locus">ANT_23170</name>
</gene>
<evidence type="ECO:0000256" key="8">
    <source>
        <dbReference type="PROSITE-ProRule" id="PRU00703"/>
    </source>
</evidence>
<protein>
    <submittedName>
        <fullName evidence="13">Hypothetical membrane protein</fullName>
    </submittedName>
</protein>
<keyword evidence="6 8" id="KW-0129">CBS domain</keyword>
<dbReference type="InterPro" id="IPR002550">
    <property type="entry name" value="CNNM"/>
</dbReference>
<dbReference type="Gene3D" id="3.10.580.10">
    <property type="entry name" value="CBS-domain"/>
    <property type="match status" value="1"/>
</dbReference>
<dbReference type="Proteomes" id="UP000008922">
    <property type="component" value="Chromosome"/>
</dbReference>
<dbReference type="GO" id="GO:0050660">
    <property type="term" value="F:flavin adenine dinucleotide binding"/>
    <property type="evidence" value="ECO:0007669"/>
    <property type="project" value="InterPro"/>
</dbReference>
<sequence>MIFWNILLLLFLILLNGALAMAEIAVISSRQIRLQQRVEDGDKRAETALELMRSPSHFLSTVQIGITLIGILAGAVGGAQLATPLAEWIGQISWLYPYRQELALALVVLVITYLSLVLGELLPKRAAQLNPEEIAVRVAPWMKWLGKVTNPLVVLLGASTDFLLKLLGWQKVLSPDLTEEEIKGIIEQGVESGIIEQRETDMIEGVLRLGDRLVSAFMTPRTEIEWLDVEDPWEVNREYIISSSHNYFPVARGDLDNVLGIINAKELLAVATPQPVDLKDYLKPALFLPESTTALKALEALRTASGNLALILDEYGGLQGMITLFDLMEAIVGEIPSYGEETGQAIIRREDGSLLVDGSLSVDVFKQLLQVEELPEEERIGYQTVAGFVLAQMGTIPSVGQHFEWNRYRFEVVDRDGLRIDKILVKPV</sequence>
<keyword evidence="7 9" id="KW-0472">Membrane</keyword>
<evidence type="ECO:0000256" key="4">
    <source>
        <dbReference type="ARBA" id="ARBA00022737"/>
    </source>
</evidence>
<feature type="domain" description="CNNM transmembrane" evidence="12">
    <location>
        <begin position="1"/>
        <end position="199"/>
    </location>
</feature>
<dbReference type="InterPro" id="IPR005170">
    <property type="entry name" value="Transptr-assoc_dom"/>
</dbReference>
<keyword evidence="3 9" id="KW-0812">Transmembrane</keyword>
<evidence type="ECO:0000259" key="11">
    <source>
        <dbReference type="PROSITE" id="PS51371"/>
    </source>
</evidence>
<proteinExistence type="inferred from homology"/>
<dbReference type="GO" id="GO:0005886">
    <property type="term" value="C:plasma membrane"/>
    <property type="evidence" value="ECO:0007669"/>
    <property type="project" value="TreeGrafter"/>
</dbReference>
<keyword evidence="5 9" id="KW-1133">Transmembrane helix</keyword>
<dbReference type="InterPro" id="IPR000644">
    <property type="entry name" value="CBS_dom"/>
</dbReference>
<organism evidence="13 14">
    <name type="scientific">Anaerolinea thermophila (strain DSM 14523 / JCM 11388 / NBRC 100420 / UNI-1)</name>
    <dbReference type="NCBI Taxonomy" id="926569"/>
    <lineage>
        <taxon>Bacteria</taxon>
        <taxon>Bacillati</taxon>
        <taxon>Chloroflexota</taxon>
        <taxon>Anaerolineae</taxon>
        <taxon>Anaerolineales</taxon>
        <taxon>Anaerolineaceae</taxon>
        <taxon>Anaerolinea</taxon>
    </lineage>
</organism>
<evidence type="ECO:0000256" key="1">
    <source>
        <dbReference type="ARBA" id="ARBA00004141"/>
    </source>
</evidence>
<dbReference type="CDD" id="cd04590">
    <property type="entry name" value="CBS_pair_CorC_HlyC_assoc"/>
    <property type="match status" value="1"/>
</dbReference>
<dbReference type="PANTHER" id="PTHR22777">
    <property type="entry name" value="HEMOLYSIN-RELATED"/>
    <property type="match status" value="1"/>
</dbReference>
<feature type="transmembrane region" description="Helical" evidence="10">
    <location>
        <begin position="58"/>
        <end position="82"/>
    </location>
</feature>
<keyword evidence="14" id="KW-1185">Reference proteome</keyword>
<evidence type="ECO:0000256" key="5">
    <source>
        <dbReference type="ARBA" id="ARBA00022989"/>
    </source>
</evidence>
<evidence type="ECO:0000256" key="9">
    <source>
        <dbReference type="PROSITE-ProRule" id="PRU01193"/>
    </source>
</evidence>
<dbReference type="Pfam" id="PF01595">
    <property type="entry name" value="CNNM"/>
    <property type="match status" value="1"/>
</dbReference>
<reference evidence="13 14" key="1">
    <citation type="submission" date="2010-12" db="EMBL/GenBank/DDBJ databases">
        <title>Whole genome sequence of Anaerolinea thermophila UNI-1.</title>
        <authorList>
            <person name="Narita-Yamada S."/>
            <person name="Kishi E."/>
            <person name="Watanabe Y."/>
            <person name="Takasaki K."/>
            <person name="Ankai A."/>
            <person name="Oguchi A."/>
            <person name="Fukui S."/>
            <person name="Takahashi M."/>
            <person name="Yashiro I."/>
            <person name="Hosoyama A."/>
            <person name="Sekiguchi Y."/>
            <person name="Hanada S."/>
            <person name="Fujita N."/>
        </authorList>
    </citation>
    <scope>NUCLEOTIDE SEQUENCE [LARGE SCALE GENOMIC DNA]</scope>
    <source>
        <strain evidence="14">DSM 14523 / JCM 11388 / NBRC 100420 / UNI-1</strain>
    </source>
</reference>
<evidence type="ECO:0000313" key="14">
    <source>
        <dbReference type="Proteomes" id="UP000008922"/>
    </source>
</evidence>
<dbReference type="STRING" id="926569.ANT_23170"/>
<comment type="similarity">
    <text evidence="2">Belongs to the UPF0053 family.</text>
</comment>
<feature type="transmembrane region" description="Helical" evidence="10">
    <location>
        <begin position="102"/>
        <end position="122"/>
    </location>
</feature>